<proteinExistence type="predicted"/>
<evidence type="ECO:0000313" key="2">
    <source>
        <dbReference type="Proteomes" id="UP000066480"/>
    </source>
</evidence>
<protein>
    <submittedName>
        <fullName evidence="1">Uncharacterized protein</fullName>
    </submittedName>
</protein>
<dbReference type="AlphaFoldDB" id="A0A0K1JIQ5"/>
<gene>
    <name evidence="1" type="ORF">VV02_13215</name>
</gene>
<dbReference type="STRING" id="571913.VV02_13215"/>
<accession>A0A0K1JIQ5</accession>
<dbReference type="OrthoDB" id="4799037at2"/>
<dbReference type="Proteomes" id="UP000066480">
    <property type="component" value="Chromosome"/>
</dbReference>
<name>A0A0K1JIQ5_9MICO</name>
<evidence type="ECO:0000313" key="1">
    <source>
        <dbReference type="EMBL" id="AKU16597.1"/>
    </source>
</evidence>
<organism evidence="1 2">
    <name type="scientific">Luteipulveratus mongoliensis</name>
    <dbReference type="NCBI Taxonomy" id="571913"/>
    <lineage>
        <taxon>Bacteria</taxon>
        <taxon>Bacillati</taxon>
        <taxon>Actinomycetota</taxon>
        <taxon>Actinomycetes</taxon>
        <taxon>Micrococcales</taxon>
        <taxon>Dermacoccaceae</taxon>
        <taxon>Luteipulveratus</taxon>
    </lineage>
</organism>
<dbReference type="KEGG" id="lmoi:VV02_13215"/>
<sequence>MGRFEEYTQAELEQRERDQKDPAFRAWLGQMDDELKVFFEQDVPDMPADPWTAEGLKHAERAAISYFWAQDLDWPEREERFARYLGEVFVRNFEGSWRWIAMRPQKSPGKEPVVRQPATPNYLVVRRHVKAALSERSGEKWARLFGRAQSNYDAWVEAGRLPPQEWEDYRLAQTKKRLGVGDGTD</sequence>
<keyword evidence="2" id="KW-1185">Reference proteome</keyword>
<dbReference type="EMBL" id="CP011112">
    <property type="protein sequence ID" value="AKU16597.1"/>
    <property type="molecule type" value="Genomic_DNA"/>
</dbReference>
<reference evidence="1 2" key="1">
    <citation type="submission" date="2015-03" db="EMBL/GenBank/DDBJ databases">
        <title>Luteipulveratus halotolerans sp. nov., a novel actinobacterium (Dermacoccaceae) from Sarawak, Malaysia.</title>
        <authorList>
            <person name="Juboi H."/>
            <person name="Basik A."/>
            <person name="Shamsul S.S."/>
            <person name="Arnold P."/>
            <person name="Schmitt E.K."/>
            <person name="Sanglier J.-J."/>
            <person name="Yeo T."/>
        </authorList>
    </citation>
    <scope>NUCLEOTIDE SEQUENCE [LARGE SCALE GENOMIC DNA]</scope>
    <source>
        <strain evidence="1 2">MN07-A0370</strain>
    </source>
</reference>
<dbReference type="RefSeq" id="WP_052592070.1">
    <property type="nucleotide sequence ID" value="NZ_CP011112.1"/>
</dbReference>